<dbReference type="AlphaFoldDB" id="A0A382NNZ9"/>
<proteinExistence type="predicted"/>
<gene>
    <name evidence="1" type="ORF">METZ01_LOCUS315194</name>
</gene>
<name>A0A382NNZ9_9ZZZZ</name>
<sequence>MQPLKSIAKSFLRMPAKFQAKKKLQQLRSFNVPAMDKIANAIDDVLNDNLSSEEKVWVDQIEELRSVLSANLTEITVTDYGARSPKFNLTKEEMYEGVVKTTNVSSVCRANNNRFWSLILFKIIRKFKPTTSIELGTSLGISAAYQAAGHKINDKGNITTKEGAASLASLSEKNLQKLGLDNTKVVCGSFQDNLEAVLNENKPIDYAFIDGHHDEKATIAYFESFVPSLSNKAIIVFDDISWTKGMRQAWDRIIENENIKFSVDLRKIGICLMDSDMVKMRGFRIPLI</sequence>
<evidence type="ECO:0000313" key="1">
    <source>
        <dbReference type="EMBL" id="SVC62340.1"/>
    </source>
</evidence>
<dbReference type="Pfam" id="PF13578">
    <property type="entry name" value="Methyltransf_24"/>
    <property type="match status" value="1"/>
</dbReference>
<dbReference type="SUPFAM" id="SSF53335">
    <property type="entry name" value="S-adenosyl-L-methionine-dependent methyltransferases"/>
    <property type="match status" value="1"/>
</dbReference>
<accession>A0A382NNZ9</accession>
<dbReference type="Gene3D" id="3.40.50.150">
    <property type="entry name" value="Vaccinia Virus protein VP39"/>
    <property type="match status" value="1"/>
</dbReference>
<reference evidence="1" key="1">
    <citation type="submission" date="2018-05" db="EMBL/GenBank/DDBJ databases">
        <authorList>
            <person name="Lanie J.A."/>
            <person name="Ng W.-L."/>
            <person name="Kazmierczak K.M."/>
            <person name="Andrzejewski T.M."/>
            <person name="Davidsen T.M."/>
            <person name="Wayne K.J."/>
            <person name="Tettelin H."/>
            <person name="Glass J.I."/>
            <person name="Rusch D."/>
            <person name="Podicherti R."/>
            <person name="Tsui H.-C.T."/>
            <person name="Winkler M.E."/>
        </authorList>
    </citation>
    <scope>NUCLEOTIDE SEQUENCE</scope>
</reference>
<protein>
    <recommendedName>
        <fullName evidence="2">Methyltransferase domain-containing protein</fullName>
    </recommendedName>
</protein>
<dbReference type="InterPro" id="IPR029063">
    <property type="entry name" value="SAM-dependent_MTases_sf"/>
</dbReference>
<dbReference type="EMBL" id="UINC01101491">
    <property type="protein sequence ID" value="SVC62340.1"/>
    <property type="molecule type" value="Genomic_DNA"/>
</dbReference>
<organism evidence="1">
    <name type="scientific">marine metagenome</name>
    <dbReference type="NCBI Taxonomy" id="408172"/>
    <lineage>
        <taxon>unclassified sequences</taxon>
        <taxon>metagenomes</taxon>
        <taxon>ecological metagenomes</taxon>
    </lineage>
</organism>
<evidence type="ECO:0008006" key="2">
    <source>
        <dbReference type="Google" id="ProtNLM"/>
    </source>
</evidence>